<dbReference type="Pfam" id="PF07848">
    <property type="entry name" value="PaaX"/>
    <property type="match status" value="1"/>
</dbReference>
<organism evidence="4 5">
    <name type="scientific">Phytoactinopolyspora mesophila</name>
    <dbReference type="NCBI Taxonomy" id="2650750"/>
    <lineage>
        <taxon>Bacteria</taxon>
        <taxon>Bacillati</taxon>
        <taxon>Actinomycetota</taxon>
        <taxon>Actinomycetes</taxon>
        <taxon>Jiangellales</taxon>
        <taxon>Jiangellaceae</taxon>
        <taxon>Phytoactinopolyspora</taxon>
    </lineage>
</organism>
<dbReference type="PANTHER" id="PTHR30319:SF1">
    <property type="entry name" value="TRANSCRIPTIONAL REPRESSOR PAAX"/>
    <property type="match status" value="1"/>
</dbReference>
<evidence type="ECO:0000313" key="5">
    <source>
        <dbReference type="Proteomes" id="UP000460435"/>
    </source>
</evidence>
<dbReference type="PANTHER" id="PTHR30319">
    <property type="entry name" value="PHENYLACETIC ACID REGULATOR-RELATED TRANSCRIPTIONAL REPRESSOR"/>
    <property type="match status" value="1"/>
</dbReference>
<dbReference type="InterPro" id="IPR013225">
    <property type="entry name" value="PaaX_C"/>
</dbReference>
<feature type="domain" description="Transcriptional repressor PaaX-like C-terminal" evidence="2">
    <location>
        <begin position="187"/>
        <end position="276"/>
    </location>
</feature>
<dbReference type="EMBL" id="WLZY01000007">
    <property type="protein sequence ID" value="NDL59357.1"/>
    <property type="molecule type" value="Genomic_DNA"/>
</dbReference>
<dbReference type="AlphaFoldDB" id="A0A7K3M8Q2"/>
<evidence type="ECO:0000313" key="4">
    <source>
        <dbReference type="EMBL" id="NDL59357.1"/>
    </source>
</evidence>
<dbReference type="Proteomes" id="UP000460435">
    <property type="component" value="Unassembled WGS sequence"/>
</dbReference>
<dbReference type="Gene3D" id="1.20.58.1460">
    <property type="match status" value="1"/>
</dbReference>
<feature type="domain" description="Transcriptional repressor PaaX-like central Cas2-like" evidence="3">
    <location>
        <begin position="102"/>
        <end position="179"/>
    </location>
</feature>
<evidence type="ECO:0000259" key="1">
    <source>
        <dbReference type="Pfam" id="PF07848"/>
    </source>
</evidence>
<dbReference type="GO" id="GO:0006351">
    <property type="term" value="P:DNA-templated transcription"/>
    <property type="evidence" value="ECO:0007669"/>
    <property type="project" value="InterPro"/>
</dbReference>
<keyword evidence="5" id="KW-1185">Reference proteome</keyword>
<dbReference type="PIRSF" id="PIRSF020623">
    <property type="entry name" value="PaaX"/>
    <property type="match status" value="1"/>
</dbReference>
<dbReference type="Pfam" id="PF20803">
    <property type="entry name" value="PaaX_M"/>
    <property type="match status" value="1"/>
</dbReference>
<sequence length="280" mass="31482">MSAADLDDARDARPAQPRSLIVTIYGSYARDVGGWLSVATLIRLMAALGVDEPAVRSSISRLKRRGVLAAERLDGAAGYALSDEGRAILSEGDRRIFGRRTAHADDGWVLAVFSVPESQRAHRHTLRSRLAWLGFGTVAPGVWIAPGHLADEARDVLTRLRLADYVDLFEARYLGFAELPEEIGRWWNLDQLQESYAAYLDAWRPALQRWRAAGDVDPEQAFTDYVCTLTDWRRLPYMDPGLPVELLPDDWKGTEAAELFFELRERLAGPARDYLDQVRD</sequence>
<feature type="domain" description="Transcriptional repressor PaaX-like N-terminal" evidence="1">
    <location>
        <begin position="17"/>
        <end position="85"/>
    </location>
</feature>
<gene>
    <name evidence="4" type="ORF">F7O44_20000</name>
</gene>
<evidence type="ECO:0000259" key="3">
    <source>
        <dbReference type="Pfam" id="PF20803"/>
    </source>
</evidence>
<dbReference type="InterPro" id="IPR012906">
    <property type="entry name" value="PaaX-like_N"/>
</dbReference>
<proteinExistence type="predicted"/>
<accession>A0A7K3M8Q2</accession>
<dbReference type="Gene3D" id="3.30.70.2650">
    <property type="match status" value="1"/>
</dbReference>
<dbReference type="InterPro" id="IPR011965">
    <property type="entry name" value="PaaX_trns_reg"/>
</dbReference>
<dbReference type="Pfam" id="PF08223">
    <property type="entry name" value="PaaX_C"/>
    <property type="match status" value="1"/>
</dbReference>
<dbReference type="InterPro" id="IPR036388">
    <property type="entry name" value="WH-like_DNA-bd_sf"/>
</dbReference>
<comment type="caution">
    <text evidence="4">The sequence shown here is derived from an EMBL/GenBank/DDBJ whole genome shotgun (WGS) entry which is preliminary data.</text>
</comment>
<protein>
    <submittedName>
        <fullName evidence="4">PaaX family transcriptional regulator</fullName>
    </submittedName>
</protein>
<evidence type="ECO:0000259" key="2">
    <source>
        <dbReference type="Pfam" id="PF08223"/>
    </source>
</evidence>
<dbReference type="Gene3D" id="1.10.10.10">
    <property type="entry name" value="Winged helix-like DNA-binding domain superfamily/Winged helix DNA-binding domain"/>
    <property type="match status" value="1"/>
</dbReference>
<dbReference type="InterPro" id="IPR048846">
    <property type="entry name" value="PaaX-like_central"/>
</dbReference>
<name>A0A7K3M8Q2_9ACTN</name>
<reference evidence="4 5" key="1">
    <citation type="submission" date="2019-11" db="EMBL/GenBank/DDBJ databases">
        <authorList>
            <person name="Li X.-J."/>
            <person name="Feng X.-M."/>
        </authorList>
    </citation>
    <scope>NUCLEOTIDE SEQUENCE [LARGE SCALE GENOMIC DNA]</scope>
    <source>
        <strain evidence="4 5">XMNu-373</strain>
    </source>
</reference>